<dbReference type="GO" id="GO:0008356">
    <property type="term" value="P:asymmetric cell division"/>
    <property type="evidence" value="ECO:0007669"/>
    <property type="project" value="InterPro"/>
</dbReference>
<reference evidence="3 4" key="1">
    <citation type="submission" date="2024-01" db="EMBL/GenBank/DDBJ databases">
        <title>The genomes of 5 underutilized Papilionoideae crops provide insights into root nodulation and disease resistanc.</title>
        <authorList>
            <person name="Jiang F."/>
        </authorList>
    </citation>
    <scope>NUCLEOTIDE SEQUENCE [LARGE SCALE GENOMIC DNA]</scope>
    <source>
        <strain evidence="3">DUOXIRENSHENG_FW03</strain>
        <tissue evidence="3">Leaves</tissue>
    </source>
</reference>
<accession>A0AAN9S3P7</accession>
<feature type="coiled-coil region" evidence="1">
    <location>
        <begin position="300"/>
        <end position="327"/>
    </location>
</feature>
<feature type="coiled-coil region" evidence="1">
    <location>
        <begin position="475"/>
        <end position="509"/>
    </location>
</feature>
<sequence length="679" mass="75353">MDFLVVAAVAGAGCLAKYLNKISKNADNSSLLSFEDSNFENAESPTHPFCTQAGRDNLDRRSSDVNSQVDLLTNELASNKGLESGKVRPFRNFSESYALSVLNFNDIGYENEQSSNVGGNCGFLLHDFSAGKLGLDPSENKASLRTNKHLYGHISKPSNSLESCLMAQLCKEHGKMEESVSSSSMATTSFLTSDGNQMMSRSNDDDSFSGLTGSGEYRLHSKVKDKSVLFGVPCLPKIGSSNDAQKMKFNAGNGQTKRLSPTSSVFSGKHINTKHDATFLFSLGISFGIITSNFTNRREMNKLRELLKQTENFVQDLQEELETKDSMRVKKELHHENYGSQVTCDHSFCDKDLNGFSPEKHMDSSPTTNCKKSYDQKEEESSESMSKIEAELEAELERLGLNMNESSPERPLSELAELDPDFVADFAQGELQTDMIGGKGSIHSEPNEDENDTVVPVNYAVSPHELTLRLHEVIQTRLEGRVQELEIALENSQRKLRFMESEHDGHSQKCFSSYGQAVSFTKANILTNNDCEPTTEPSIMNIFGESLGTYINTSCEEIIKIDDFEENSPSSIQISDYNVDSHSHDLHALGVLLCGPNDLLTHSTVNEERLSRELSSGEVTMLEGLSSSNYELNDVTGDEIGVCDYEVERQLIRQIVERTKKGSPVFQNARRILYATDED</sequence>
<keyword evidence="1" id="KW-0175">Coiled coil</keyword>
<keyword evidence="4" id="KW-1185">Reference proteome</keyword>
<feature type="region of interest" description="Disordered" evidence="2">
    <location>
        <begin position="356"/>
        <end position="385"/>
    </location>
</feature>
<dbReference type="PANTHER" id="PTHR33476">
    <property type="entry name" value="EMB|CAB62613.1"/>
    <property type="match status" value="1"/>
</dbReference>
<dbReference type="PANTHER" id="PTHR33476:SF7">
    <property type="entry name" value="EMB|CAB62613.1"/>
    <property type="match status" value="1"/>
</dbReference>
<dbReference type="InterPro" id="IPR040348">
    <property type="entry name" value="POLAR-like"/>
</dbReference>
<evidence type="ECO:0000313" key="3">
    <source>
        <dbReference type="EMBL" id="KAK7388870.1"/>
    </source>
</evidence>
<feature type="region of interest" description="Disordered" evidence="2">
    <location>
        <begin position="41"/>
        <end position="61"/>
    </location>
</feature>
<proteinExistence type="predicted"/>
<gene>
    <name evidence="3" type="ORF">VNO78_23697</name>
</gene>
<dbReference type="EMBL" id="JAYMYS010000006">
    <property type="protein sequence ID" value="KAK7388870.1"/>
    <property type="molecule type" value="Genomic_DNA"/>
</dbReference>
<name>A0AAN9S3P7_PSOTE</name>
<evidence type="ECO:0000313" key="4">
    <source>
        <dbReference type="Proteomes" id="UP001386955"/>
    </source>
</evidence>
<dbReference type="AlphaFoldDB" id="A0AAN9S3P7"/>
<evidence type="ECO:0000256" key="1">
    <source>
        <dbReference type="SAM" id="Coils"/>
    </source>
</evidence>
<organism evidence="3 4">
    <name type="scientific">Psophocarpus tetragonolobus</name>
    <name type="common">Winged bean</name>
    <name type="synonym">Dolichos tetragonolobus</name>
    <dbReference type="NCBI Taxonomy" id="3891"/>
    <lineage>
        <taxon>Eukaryota</taxon>
        <taxon>Viridiplantae</taxon>
        <taxon>Streptophyta</taxon>
        <taxon>Embryophyta</taxon>
        <taxon>Tracheophyta</taxon>
        <taxon>Spermatophyta</taxon>
        <taxon>Magnoliopsida</taxon>
        <taxon>eudicotyledons</taxon>
        <taxon>Gunneridae</taxon>
        <taxon>Pentapetalae</taxon>
        <taxon>rosids</taxon>
        <taxon>fabids</taxon>
        <taxon>Fabales</taxon>
        <taxon>Fabaceae</taxon>
        <taxon>Papilionoideae</taxon>
        <taxon>50 kb inversion clade</taxon>
        <taxon>NPAAA clade</taxon>
        <taxon>indigoferoid/millettioid clade</taxon>
        <taxon>Phaseoleae</taxon>
        <taxon>Psophocarpus</taxon>
    </lineage>
</organism>
<protein>
    <submittedName>
        <fullName evidence="3">Uncharacterized protein</fullName>
    </submittedName>
</protein>
<dbReference type="Proteomes" id="UP001386955">
    <property type="component" value="Unassembled WGS sequence"/>
</dbReference>
<evidence type="ECO:0000256" key="2">
    <source>
        <dbReference type="SAM" id="MobiDB-lite"/>
    </source>
</evidence>
<comment type="caution">
    <text evidence="3">The sequence shown here is derived from an EMBL/GenBank/DDBJ whole genome shotgun (WGS) entry which is preliminary data.</text>
</comment>